<feature type="chain" id="PRO_5026781097" evidence="3">
    <location>
        <begin position="27"/>
        <end position="284"/>
    </location>
</feature>
<feature type="signal peptide" evidence="3">
    <location>
        <begin position="1"/>
        <end position="26"/>
    </location>
</feature>
<feature type="compositionally biased region" description="Low complexity" evidence="1">
    <location>
        <begin position="37"/>
        <end position="70"/>
    </location>
</feature>
<sequence>MMKSLRKAVVLALSLSLAMGGPLAEARPTQSSGSYKGGFSSQRSSTSKSTPSRSPSSGSFGSFGSSRTQQADTAPPSSGSRSAMNRDMSQKTAQDNAVRTMDERTAQQNRLPPSDPVMQRQAPPPPPPQYGNNGGYSNNPYNGGYSQPQDRPSRWGTAGAAAAGAVLGSVLAGGAHAHQAPQQQSLPSNIPADVGSIGPVGSGSTNTASGAGTVPNPMNPDDATAATPAPQVQEQPVERPARKHESSGIGWFGWVMLGLIGFVLYKVLTRRKASRQGANYTLGD</sequence>
<gene>
    <name evidence="4" type="ORF">GM668_12750</name>
</gene>
<evidence type="ECO:0000256" key="3">
    <source>
        <dbReference type="SAM" id="SignalP"/>
    </source>
</evidence>
<keyword evidence="2" id="KW-0472">Membrane</keyword>
<feature type="compositionally biased region" description="Low complexity" evidence="1">
    <location>
        <begin position="135"/>
        <end position="147"/>
    </location>
</feature>
<feature type="compositionally biased region" description="Low complexity" evidence="1">
    <location>
        <begin position="220"/>
        <end position="235"/>
    </location>
</feature>
<feature type="compositionally biased region" description="Polar residues" evidence="1">
    <location>
        <begin position="71"/>
        <end position="83"/>
    </location>
</feature>
<proteinExistence type="predicted"/>
<accession>A0A6L6Q0J5</accession>
<organism evidence="4 5">
    <name type="scientific">Pseudoduganella ginsengisoli</name>
    <dbReference type="NCBI Taxonomy" id="1462440"/>
    <lineage>
        <taxon>Bacteria</taxon>
        <taxon>Pseudomonadati</taxon>
        <taxon>Pseudomonadota</taxon>
        <taxon>Betaproteobacteria</taxon>
        <taxon>Burkholderiales</taxon>
        <taxon>Oxalobacteraceae</taxon>
        <taxon>Telluria group</taxon>
        <taxon>Pseudoduganella</taxon>
    </lineage>
</organism>
<feature type="compositionally biased region" description="Low complexity" evidence="1">
    <location>
        <begin position="202"/>
        <end position="213"/>
    </location>
</feature>
<evidence type="ECO:0000256" key="1">
    <source>
        <dbReference type="SAM" id="MobiDB-lite"/>
    </source>
</evidence>
<keyword evidence="2" id="KW-1133">Transmembrane helix</keyword>
<keyword evidence="2" id="KW-0812">Transmembrane</keyword>
<feature type="compositionally biased region" description="Low complexity" evidence="1">
    <location>
        <begin position="176"/>
        <end position="188"/>
    </location>
</feature>
<feature type="region of interest" description="Disordered" evidence="1">
    <location>
        <begin position="176"/>
        <end position="244"/>
    </location>
</feature>
<dbReference type="EMBL" id="WNLA01000007">
    <property type="protein sequence ID" value="MTW02954.1"/>
    <property type="molecule type" value="Genomic_DNA"/>
</dbReference>
<keyword evidence="3" id="KW-0732">Signal</keyword>
<comment type="caution">
    <text evidence="4">The sequence shown here is derived from an EMBL/GenBank/DDBJ whole genome shotgun (WGS) entry which is preliminary data.</text>
</comment>
<evidence type="ECO:0000256" key="2">
    <source>
        <dbReference type="SAM" id="Phobius"/>
    </source>
</evidence>
<feature type="region of interest" description="Disordered" evidence="1">
    <location>
        <begin position="23"/>
        <end position="158"/>
    </location>
</feature>
<dbReference type="AlphaFoldDB" id="A0A6L6Q0J5"/>
<protein>
    <submittedName>
        <fullName evidence="4">Uncharacterized protein</fullName>
    </submittedName>
</protein>
<feature type="transmembrane region" description="Helical" evidence="2">
    <location>
        <begin position="249"/>
        <end position="268"/>
    </location>
</feature>
<reference evidence="4 5" key="1">
    <citation type="submission" date="2019-11" db="EMBL/GenBank/DDBJ databases">
        <title>Type strains purchased from KCTC, JCM and DSMZ.</title>
        <authorList>
            <person name="Lu H."/>
        </authorList>
    </citation>
    <scope>NUCLEOTIDE SEQUENCE [LARGE SCALE GENOMIC DNA]</scope>
    <source>
        <strain evidence="4 5">KCTC 42409</strain>
    </source>
</reference>
<dbReference type="Proteomes" id="UP000484015">
    <property type="component" value="Unassembled WGS sequence"/>
</dbReference>
<evidence type="ECO:0000313" key="5">
    <source>
        <dbReference type="Proteomes" id="UP000484015"/>
    </source>
</evidence>
<evidence type="ECO:0000313" key="4">
    <source>
        <dbReference type="EMBL" id="MTW02954.1"/>
    </source>
</evidence>
<name>A0A6L6Q0J5_9BURK</name>
<dbReference type="RefSeq" id="WP_155439347.1">
    <property type="nucleotide sequence ID" value="NZ_WNLA01000007.1"/>
</dbReference>
<keyword evidence="5" id="KW-1185">Reference proteome</keyword>